<evidence type="ECO:0000256" key="7">
    <source>
        <dbReference type="SAM" id="Phobius"/>
    </source>
</evidence>
<dbReference type="Proteomes" id="UP000711995">
    <property type="component" value="Unassembled WGS sequence"/>
</dbReference>
<feature type="domain" description="ABC3 transporter permease C-terminal" evidence="8">
    <location>
        <begin position="272"/>
        <end position="403"/>
    </location>
</feature>
<feature type="transmembrane region" description="Helical" evidence="7">
    <location>
        <begin position="18"/>
        <end position="35"/>
    </location>
</feature>
<evidence type="ECO:0000313" key="10">
    <source>
        <dbReference type="Proteomes" id="UP000711995"/>
    </source>
</evidence>
<dbReference type="GO" id="GO:0044874">
    <property type="term" value="P:lipoprotein localization to outer membrane"/>
    <property type="evidence" value="ECO:0007669"/>
    <property type="project" value="TreeGrafter"/>
</dbReference>
<dbReference type="GO" id="GO:0098797">
    <property type="term" value="C:plasma membrane protein complex"/>
    <property type="evidence" value="ECO:0007669"/>
    <property type="project" value="TreeGrafter"/>
</dbReference>
<keyword evidence="4 7" id="KW-0812">Transmembrane</keyword>
<dbReference type="PANTHER" id="PTHR30489:SF0">
    <property type="entry name" value="LIPOPROTEIN-RELEASING SYSTEM TRANSMEMBRANE PROTEIN LOLE"/>
    <property type="match status" value="1"/>
</dbReference>
<feature type="transmembrane region" description="Helical" evidence="7">
    <location>
        <begin position="372"/>
        <end position="393"/>
    </location>
</feature>
<evidence type="ECO:0000256" key="3">
    <source>
        <dbReference type="ARBA" id="ARBA00022475"/>
    </source>
</evidence>
<protein>
    <submittedName>
        <fullName evidence="9">FtsX-like permease family protein</fullName>
    </submittedName>
</protein>
<dbReference type="Pfam" id="PF02687">
    <property type="entry name" value="FtsX"/>
    <property type="match status" value="1"/>
</dbReference>
<evidence type="ECO:0000256" key="2">
    <source>
        <dbReference type="ARBA" id="ARBA00005236"/>
    </source>
</evidence>
<feature type="transmembrane region" description="Helical" evidence="7">
    <location>
        <begin position="315"/>
        <end position="339"/>
    </location>
</feature>
<comment type="similarity">
    <text evidence="2">Belongs to the ABC-4 integral membrane protein family. LolC/E subfamily.</text>
</comment>
<evidence type="ECO:0000259" key="8">
    <source>
        <dbReference type="Pfam" id="PF02687"/>
    </source>
</evidence>
<evidence type="ECO:0000313" key="9">
    <source>
        <dbReference type="EMBL" id="NIZ41429.1"/>
    </source>
</evidence>
<accession>A0A968KS68</accession>
<dbReference type="EMBL" id="JAATLJ010000003">
    <property type="protein sequence ID" value="NIZ41429.1"/>
    <property type="molecule type" value="Genomic_DNA"/>
</dbReference>
<reference evidence="9 10" key="1">
    <citation type="submission" date="2020-03" db="EMBL/GenBank/DDBJ databases">
        <title>Spirochaetal bacteria isolated from arthropods constitute a novel genus Entomospira genus novum within the order Spirochaetales.</title>
        <authorList>
            <person name="Grana-Miraglia L."/>
            <person name="Sikutova S."/>
            <person name="Fingerle V."/>
            <person name="Sing A."/>
            <person name="Castillo-Ramirez S."/>
            <person name="Margos G."/>
            <person name="Rudolf I."/>
        </authorList>
    </citation>
    <scope>NUCLEOTIDE SEQUENCE [LARGE SCALE GENOMIC DNA]</scope>
    <source>
        <strain evidence="9 10">BR193</strain>
    </source>
</reference>
<organism evidence="9 10">
    <name type="scientific">Entomospira entomophila</name>
    <dbReference type="NCBI Taxonomy" id="2719988"/>
    <lineage>
        <taxon>Bacteria</taxon>
        <taxon>Pseudomonadati</taxon>
        <taxon>Spirochaetota</taxon>
        <taxon>Spirochaetia</taxon>
        <taxon>Spirochaetales</taxon>
        <taxon>Spirochaetaceae</taxon>
        <taxon>Entomospira</taxon>
    </lineage>
</organism>
<keyword evidence="3" id="KW-1003">Cell membrane</keyword>
<keyword evidence="6 7" id="KW-0472">Membrane</keyword>
<keyword evidence="5 7" id="KW-1133">Transmembrane helix</keyword>
<dbReference type="InterPro" id="IPR003838">
    <property type="entry name" value="ABC3_permease_C"/>
</dbReference>
<name>A0A968KS68_9SPIO</name>
<evidence type="ECO:0000256" key="5">
    <source>
        <dbReference type="ARBA" id="ARBA00022989"/>
    </source>
</evidence>
<proteinExistence type="inferred from homology"/>
<dbReference type="InterPro" id="IPR051447">
    <property type="entry name" value="Lipoprotein-release_system"/>
</dbReference>
<dbReference type="AlphaFoldDB" id="A0A968KS68"/>
<gene>
    <name evidence="9" type="ORF">HCT14_07905</name>
</gene>
<evidence type="ECO:0000256" key="1">
    <source>
        <dbReference type="ARBA" id="ARBA00004651"/>
    </source>
</evidence>
<comment type="subcellular location">
    <subcellularLocation>
        <location evidence="1">Cell membrane</location>
        <topology evidence="1">Multi-pass membrane protein</topology>
    </subcellularLocation>
</comment>
<dbReference type="RefSeq" id="WP_167701051.1">
    <property type="nucleotide sequence ID" value="NZ_CP118176.1"/>
</dbReference>
<evidence type="ECO:0000256" key="6">
    <source>
        <dbReference type="ARBA" id="ARBA00023136"/>
    </source>
</evidence>
<evidence type="ECO:0000256" key="4">
    <source>
        <dbReference type="ARBA" id="ARBA00022692"/>
    </source>
</evidence>
<feature type="transmembrane region" description="Helical" evidence="7">
    <location>
        <begin position="272"/>
        <end position="294"/>
    </location>
</feature>
<comment type="caution">
    <text evidence="9">The sequence shown here is derived from an EMBL/GenBank/DDBJ whole genome shotgun (WGS) entry which is preliminary data.</text>
</comment>
<dbReference type="PANTHER" id="PTHR30489">
    <property type="entry name" value="LIPOPROTEIN-RELEASING SYSTEM TRANSMEMBRANE PROTEIN LOLE"/>
    <property type="match status" value="1"/>
</dbReference>
<keyword evidence="10" id="KW-1185">Reference proteome</keyword>
<sequence>MLVLQIAFRNLFRNKSRTLVTLFAIGLSVATYLFLDSFIHGMDYQAIANLTSFDTGYAQILSKDAFENRGRPSLEDATDLSAIKQIVQEAGLDAQVERVSQAEVIFYASDGFDLDGNLTLEVRFVDADNQKIPALKSGQSLQEWSKGNSQEATGIWMSQYYAYYLGAKIGMPITMRITTAYGSQELLDGIITGFFETDNSIVNQRVIFADWQQSASTLELDSLTQGNRLTFYRPIPQKKILSLPEPYQLYTYQEINPEFVAVAKFNEGRNSIFLFFIFFVIVIGISNTVMMAIYERFKEIATLRAFGMPSLWIRLLFFWEGLFLGILGAIIGVMIGSLINLYMIYVGLDIAAVVEQNNNLGYPINSIIRGRFAWSPILFISGLVVVLTAVFSFTTTRVALKRSIVESLHS</sequence>